<keyword evidence="2 4" id="KW-0103">Bromodomain</keyword>
<keyword evidence="1" id="KW-0808">Transferase</keyword>
<evidence type="ECO:0000256" key="1">
    <source>
        <dbReference type="ARBA" id="ARBA00022679"/>
    </source>
</evidence>
<dbReference type="GO" id="GO:0045944">
    <property type="term" value="P:positive regulation of transcription by RNA polymerase II"/>
    <property type="evidence" value="ECO:0007669"/>
    <property type="project" value="TreeGrafter"/>
</dbReference>
<dbReference type="PROSITE" id="PS50014">
    <property type="entry name" value="BROMODOMAIN_2"/>
    <property type="match status" value="1"/>
</dbReference>
<dbReference type="CDD" id="cd05509">
    <property type="entry name" value="Bromo_gcn5_like"/>
    <property type="match status" value="1"/>
</dbReference>
<dbReference type="AlphaFoldDB" id="A0AA38LB48"/>
<accession>A0AA38LB48</accession>
<dbReference type="EMBL" id="JAHRHJ020000005">
    <property type="protein sequence ID" value="KAH9315350.1"/>
    <property type="molecule type" value="Genomic_DNA"/>
</dbReference>
<dbReference type="PRINTS" id="PR00503">
    <property type="entry name" value="BROMODOMAIN"/>
</dbReference>
<dbReference type="Gene3D" id="1.20.920.10">
    <property type="entry name" value="Bromodomain-like"/>
    <property type="match status" value="1"/>
</dbReference>
<keyword evidence="7" id="KW-1185">Reference proteome</keyword>
<evidence type="ECO:0000256" key="4">
    <source>
        <dbReference type="PROSITE-ProRule" id="PRU00035"/>
    </source>
</evidence>
<dbReference type="PROSITE" id="PS00633">
    <property type="entry name" value="BROMODOMAIN_1"/>
    <property type="match status" value="1"/>
</dbReference>
<dbReference type="InterPro" id="IPR018359">
    <property type="entry name" value="Bromodomain_CS"/>
</dbReference>
<organism evidence="6 7">
    <name type="scientific">Taxus chinensis</name>
    <name type="common">Chinese yew</name>
    <name type="synonym">Taxus wallichiana var. chinensis</name>
    <dbReference type="NCBI Taxonomy" id="29808"/>
    <lineage>
        <taxon>Eukaryota</taxon>
        <taxon>Viridiplantae</taxon>
        <taxon>Streptophyta</taxon>
        <taxon>Embryophyta</taxon>
        <taxon>Tracheophyta</taxon>
        <taxon>Spermatophyta</taxon>
        <taxon>Pinopsida</taxon>
        <taxon>Pinidae</taxon>
        <taxon>Conifers II</taxon>
        <taxon>Cupressales</taxon>
        <taxon>Taxaceae</taxon>
        <taxon>Taxus</taxon>
    </lineage>
</organism>
<comment type="caution">
    <text evidence="6">The sequence shown here is derived from an EMBL/GenBank/DDBJ whole genome shotgun (WGS) entry which is preliminary data.</text>
</comment>
<evidence type="ECO:0000256" key="2">
    <source>
        <dbReference type="ARBA" id="ARBA00023117"/>
    </source>
</evidence>
<evidence type="ECO:0000259" key="5">
    <source>
        <dbReference type="PROSITE" id="PS50014"/>
    </source>
</evidence>
<protein>
    <recommendedName>
        <fullName evidence="5">Bromo domain-containing protein</fullName>
    </recommendedName>
</protein>
<evidence type="ECO:0000313" key="6">
    <source>
        <dbReference type="EMBL" id="KAH9315350.1"/>
    </source>
</evidence>
<dbReference type="GO" id="GO:0010484">
    <property type="term" value="F:histone H3 acetyltransferase activity"/>
    <property type="evidence" value="ECO:0007669"/>
    <property type="project" value="TreeGrafter"/>
</dbReference>
<proteinExistence type="predicted"/>
<dbReference type="Proteomes" id="UP000824469">
    <property type="component" value="Unassembled WGS sequence"/>
</dbReference>
<evidence type="ECO:0000313" key="7">
    <source>
        <dbReference type="Proteomes" id="UP000824469"/>
    </source>
</evidence>
<dbReference type="InterPro" id="IPR037800">
    <property type="entry name" value="GCN5"/>
</dbReference>
<feature type="domain" description="Bromo" evidence="5">
    <location>
        <begin position="167"/>
        <end position="238"/>
    </location>
</feature>
<dbReference type="PANTHER" id="PTHR45750:SF3">
    <property type="entry name" value="HISTONE ACETYLTRANSFERASE"/>
    <property type="match status" value="1"/>
</dbReference>
<name>A0AA38LB48_TAXCH</name>
<dbReference type="Pfam" id="PF00439">
    <property type="entry name" value="Bromodomain"/>
    <property type="match status" value="1"/>
</dbReference>
<evidence type="ECO:0000256" key="3">
    <source>
        <dbReference type="ARBA" id="ARBA00023315"/>
    </source>
</evidence>
<gene>
    <name evidence="6" type="ORF">KI387_023977</name>
</gene>
<dbReference type="PANTHER" id="PTHR45750">
    <property type="entry name" value="GH11602P"/>
    <property type="match status" value="1"/>
</dbReference>
<dbReference type="GO" id="GO:0000123">
    <property type="term" value="C:histone acetyltransferase complex"/>
    <property type="evidence" value="ECO:0007669"/>
    <property type="project" value="TreeGrafter"/>
</dbReference>
<sequence length="264" mass="30499">MTKQKGKRKLNDDVGIGEEHINEIYKKLNSLDNRLGNSKDRHDHNISVFRAICEFLEQHVRSISMLSGISEAIWGTDAERGRVLSQLDANDLTHVTTLDLFTSLQTKEAGIPRKPIKVEDIPGLREAGWTPDQWGYSFFRLLNSSLEGPSNRQALLIFMRGLWKAMSEHADAWPFKEPVDPRDVPDYYDIIKDPMDLKTMWKRLESDQYYITLEMFIADVKRMFTNARTYNSPETIYFKCANRLETFFSSKLQVGIQAGNKSQQ</sequence>
<dbReference type="InterPro" id="IPR001487">
    <property type="entry name" value="Bromodomain"/>
</dbReference>
<dbReference type="SUPFAM" id="SSF47370">
    <property type="entry name" value="Bromodomain"/>
    <property type="match status" value="1"/>
</dbReference>
<dbReference type="InterPro" id="IPR036427">
    <property type="entry name" value="Bromodomain-like_sf"/>
</dbReference>
<dbReference type="SMART" id="SM00297">
    <property type="entry name" value="BROMO"/>
    <property type="match status" value="1"/>
</dbReference>
<reference evidence="6 7" key="1">
    <citation type="journal article" date="2021" name="Nat. Plants">
        <title>The Taxus genome provides insights into paclitaxel biosynthesis.</title>
        <authorList>
            <person name="Xiong X."/>
            <person name="Gou J."/>
            <person name="Liao Q."/>
            <person name="Li Y."/>
            <person name="Zhou Q."/>
            <person name="Bi G."/>
            <person name="Li C."/>
            <person name="Du R."/>
            <person name="Wang X."/>
            <person name="Sun T."/>
            <person name="Guo L."/>
            <person name="Liang H."/>
            <person name="Lu P."/>
            <person name="Wu Y."/>
            <person name="Zhang Z."/>
            <person name="Ro D.K."/>
            <person name="Shang Y."/>
            <person name="Huang S."/>
            <person name="Yan J."/>
        </authorList>
    </citation>
    <scope>NUCLEOTIDE SEQUENCE [LARGE SCALE GENOMIC DNA]</scope>
    <source>
        <strain evidence="6">Ta-2019</strain>
    </source>
</reference>
<keyword evidence="3" id="KW-0012">Acyltransferase</keyword>